<evidence type="ECO:0000313" key="2">
    <source>
        <dbReference type="Proteomes" id="UP000593561"/>
    </source>
</evidence>
<dbReference type="Proteomes" id="UP000593561">
    <property type="component" value="Unassembled WGS sequence"/>
</dbReference>
<dbReference type="AlphaFoldDB" id="A0A7J8RY00"/>
<protein>
    <submittedName>
        <fullName evidence="1">Uncharacterized protein</fullName>
    </submittedName>
</protein>
<keyword evidence="2" id="KW-1185">Reference proteome</keyword>
<dbReference type="EMBL" id="JABFAC010000007">
    <property type="protein sequence ID" value="MBA0618483.1"/>
    <property type="molecule type" value="Genomic_DNA"/>
</dbReference>
<reference evidence="1 2" key="1">
    <citation type="journal article" date="2019" name="Genome Biol. Evol.">
        <title>Insights into the evolution of the New World diploid cottons (Gossypium, subgenus Houzingenia) based on genome sequencing.</title>
        <authorList>
            <person name="Grover C.E."/>
            <person name="Arick M.A. 2nd"/>
            <person name="Thrash A."/>
            <person name="Conover J.L."/>
            <person name="Sanders W.S."/>
            <person name="Peterson D.G."/>
            <person name="Frelichowski J.E."/>
            <person name="Scheffler J.A."/>
            <person name="Scheffler B.E."/>
            <person name="Wendel J.F."/>
        </authorList>
    </citation>
    <scope>NUCLEOTIDE SEQUENCE [LARGE SCALE GENOMIC DNA]</scope>
    <source>
        <strain evidence="1">27</strain>
        <tissue evidence="1">Leaf</tissue>
    </source>
</reference>
<organism evidence="1 2">
    <name type="scientific">Gossypium davidsonii</name>
    <name type="common">Davidson's cotton</name>
    <name type="synonym">Gossypium klotzschianum subsp. davidsonii</name>
    <dbReference type="NCBI Taxonomy" id="34287"/>
    <lineage>
        <taxon>Eukaryota</taxon>
        <taxon>Viridiplantae</taxon>
        <taxon>Streptophyta</taxon>
        <taxon>Embryophyta</taxon>
        <taxon>Tracheophyta</taxon>
        <taxon>Spermatophyta</taxon>
        <taxon>Magnoliopsida</taxon>
        <taxon>eudicotyledons</taxon>
        <taxon>Gunneridae</taxon>
        <taxon>Pentapetalae</taxon>
        <taxon>rosids</taxon>
        <taxon>malvids</taxon>
        <taxon>Malvales</taxon>
        <taxon>Malvaceae</taxon>
        <taxon>Malvoideae</taxon>
        <taxon>Gossypium</taxon>
    </lineage>
</organism>
<accession>A0A7J8RY00</accession>
<gene>
    <name evidence="1" type="ORF">Godav_027822</name>
</gene>
<evidence type="ECO:0000313" key="1">
    <source>
        <dbReference type="EMBL" id="MBA0618483.1"/>
    </source>
</evidence>
<name>A0A7J8RY00_GOSDV</name>
<proteinExistence type="predicted"/>
<sequence length="166" mass="19317">MILKENAVVPIIQEFYASLWDQESRNTEGHMWDMVLLRGKEVRASLQIICSIYNVLYYDNDFIDEIDLEYFRDIHMDRTQHEGGTNNLSLTRSNEKAPTIKNWSDHDQSGCHDIPLKMATKEHTGCYVTTQVLVCRNIDSMTEMKHEAVEFLSAQSKFKAREPQLT</sequence>
<comment type="caution">
    <text evidence="1">The sequence shown here is derived from an EMBL/GenBank/DDBJ whole genome shotgun (WGS) entry which is preliminary data.</text>
</comment>